<dbReference type="OrthoDB" id="10639938at2759"/>
<keyword evidence="2" id="KW-1185">Reference proteome</keyword>
<evidence type="ECO:0008006" key="3">
    <source>
        <dbReference type="Google" id="ProtNLM"/>
    </source>
</evidence>
<gene>
    <name evidence="1" type="ORF">L207DRAFT_633258</name>
</gene>
<proteinExistence type="predicted"/>
<evidence type="ECO:0000313" key="2">
    <source>
        <dbReference type="Proteomes" id="UP000235786"/>
    </source>
</evidence>
<dbReference type="AlphaFoldDB" id="A0A2J6RNT2"/>
<dbReference type="GO" id="GO:0008270">
    <property type="term" value="F:zinc ion binding"/>
    <property type="evidence" value="ECO:0007669"/>
    <property type="project" value="InterPro"/>
</dbReference>
<dbReference type="GO" id="GO:0003676">
    <property type="term" value="F:nucleic acid binding"/>
    <property type="evidence" value="ECO:0007669"/>
    <property type="project" value="InterPro"/>
</dbReference>
<sequence length="154" mass="17417">MPHYQSVSDFMIRRLAIEGRASERQVRGLLDLSRQRVESTASLVLVRPETREYMIEYCVWAFYWPGDANVSFPGIDPYPLSPSILDAPALRTLVPHPPPAQYPVPYCANCLWRGHHSEHCPFECSRCEDWSHKAPECPQASGSAPAHLHTNTST</sequence>
<accession>A0A2J6RNT2</accession>
<organism evidence="1 2">
    <name type="scientific">Hyaloscypha variabilis (strain UAMH 11265 / GT02V1 / F)</name>
    <name type="common">Meliniomyces variabilis</name>
    <dbReference type="NCBI Taxonomy" id="1149755"/>
    <lineage>
        <taxon>Eukaryota</taxon>
        <taxon>Fungi</taxon>
        <taxon>Dikarya</taxon>
        <taxon>Ascomycota</taxon>
        <taxon>Pezizomycotina</taxon>
        <taxon>Leotiomycetes</taxon>
        <taxon>Helotiales</taxon>
        <taxon>Hyaloscyphaceae</taxon>
        <taxon>Hyaloscypha</taxon>
        <taxon>Hyaloscypha variabilis</taxon>
    </lineage>
</organism>
<evidence type="ECO:0000313" key="1">
    <source>
        <dbReference type="EMBL" id="PMD40172.1"/>
    </source>
</evidence>
<name>A0A2J6RNT2_HYAVF</name>
<dbReference type="EMBL" id="KZ613945">
    <property type="protein sequence ID" value="PMD40172.1"/>
    <property type="molecule type" value="Genomic_DNA"/>
</dbReference>
<protein>
    <recommendedName>
        <fullName evidence="3">CCHC-type domain-containing protein</fullName>
    </recommendedName>
</protein>
<dbReference type="InterPro" id="IPR036875">
    <property type="entry name" value="Znf_CCHC_sf"/>
</dbReference>
<dbReference type="Proteomes" id="UP000235786">
    <property type="component" value="Unassembled WGS sequence"/>
</dbReference>
<dbReference type="SUPFAM" id="SSF57756">
    <property type="entry name" value="Retrovirus zinc finger-like domains"/>
    <property type="match status" value="1"/>
</dbReference>
<reference evidence="1 2" key="1">
    <citation type="submission" date="2016-04" db="EMBL/GenBank/DDBJ databases">
        <title>A degradative enzymes factory behind the ericoid mycorrhizal symbiosis.</title>
        <authorList>
            <consortium name="DOE Joint Genome Institute"/>
            <person name="Martino E."/>
            <person name="Morin E."/>
            <person name="Grelet G."/>
            <person name="Kuo A."/>
            <person name="Kohler A."/>
            <person name="Daghino S."/>
            <person name="Barry K."/>
            <person name="Choi C."/>
            <person name="Cichocki N."/>
            <person name="Clum A."/>
            <person name="Copeland A."/>
            <person name="Hainaut M."/>
            <person name="Haridas S."/>
            <person name="Labutti K."/>
            <person name="Lindquist E."/>
            <person name="Lipzen A."/>
            <person name="Khouja H.-R."/>
            <person name="Murat C."/>
            <person name="Ohm R."/>
            <person name="Olson A."/>
            <person name="Spatafora J."/>
            <person name="Veneault-Fourrey C."/>
            <person name="Henrissat B."/>
            <person name="Grigoriev I."/>
            <person name="Martin F."/>
            <person name="Perotto S."/>
        </authorList>
    </citation>
    <scope>NUCLEOTIDE SEQUENCE [LARGE SCALE GENOMIC DNA]</scope>
    <source>
        <strain evidence="1 2">F</strain>
    </source>
</reference>